<dbReference type="AlphaFoldDB" id="A0A5N8WKC7"/>
<accession>A0A5N8WKC7</accession>
<evidence type="ECO:0000313" key="2">
    <source>
        <dbReference type="Proteomes" id="UP000326979"/>
    </source>
</evidence>
<gene>
    <name evidence="1" type="ORF">FNH04_44510</name>
</gene>
<dbReference type="Proteomes" id="UP000326979">
    <property type="component" value="Unassembled WGS sequence"/>
</dbReference>
<dbReference type="Pfam" id="PF08882">
    <property type="entry name" value="Acetone_carb_G"/>
    <property type="match status" value="1"/>
</dbReference>
<protein>
    <submittedName>
        <fullName evidence="1">Acetone carboxylase subunit gamma</fullName>
    </submittedName>
</protein>
<dbReference type="PIRSF" id="PIRSF019217">
    <property type="entry name" value="Acetone_carboxlyase_gsu"/>
    <property type="match status" value="1"/>
</dbReference>
<comment type="caution">
    <text evidence="1">The sequence shown here is derived from an EMBL/GenBank/DDBJ whole genome shotgun (WGS) entry which is preliminary data.</text>
</comment>
<dbReference type="OrthoDB" id="8688459at2"/>
<organism evidence="1 2">
    <name type="scientific">Streptomyces phyllanthi</name>
    <dbReference type="NCBI Taxonomy" id="1803180"/>
    <lineage>
        <taxon>Bacteria</taxon>
        <taxon>Bacillati</taxon>
        <taxon>Actinomycetota</taxon>
        <taxon>Actinomycetes</taxon>
        <taxon>Kitasatosporales</taxon>
        <taxon>Streptomycetaceae</taxon>
        <taxon>Streptomyces</taxon>
    </lineage>
</organism>
<proteinExistence type="predicted"/>
<evidence type="ECO:0000313" key="1">
    <source>
        <dbReference type="EMBL" id="MPY46715.1"/>
    </source>
</evidence>
<keyword evidence="2" id="KW-1185">Reference proteome</keyword>
<reference evidence="1 2" key="1">
    <citation type="submission" date="2019-07" db="EMBL/GenBank/DDBJ databases">
        <title>New species of Amycolatopsis and Streptomyces.</title>
        <authorList>
            <person name="Duangmal K."/>
            <person name="Teo W.F.A."/>
            <person name="Lipun K."/>
        </authorList>
    </citation>
    <scope>NUCLEOTIDE SEQUENCE [LARGE SCALE GENOMIC DNA]</scope>
    <source>
        <strain evidence="1 2">TISTR 2346</strain>
    </source>
</reference>
<sequence length="173" mass="19684">MTEDNDRSRLSGQETTTALVQRKLSWEELLGLMRAPKDESRFAETLVALQQLVDWDEQILLPLGENLFIVAKDGKAIVKTKAGAELGPWNGNWKMHCRVIVRRTREDFLEIYPEEHLTIDPGLVEIREFLCPASGTLLDVDCVPPTFPVEVDFTPDLATFYTEWLGRDLPVTL</sequence>
<dbReference type="InterPro" id="IPR016750">
    <property type="entry name" value="Aceto_COase_bsu/gsu"/>
</dbReference>
<dbReference type="EMBL" id="VJZE01000759">
    <property type="protein sequence ID" value="MPY46715.1"/>
    <property type="molecule type" value="Genomic_DNA"/>
</dbReference>
<dbReference type="RefSeq" id="WP_152791917.1">
    <property type="nucleotide sequence ID" value="NZ_BAABEQ010000154.1"/>
</dbReference>
<name>A0A5N8WKC7_9ACTN</name>